<gene>
    <name evidence="10" type="primary">cbiB</name>
    <name evidence="9" type="synonym">cobD</name>
    <name evidence="10" type="ORF">ACFSKQ_05330</name>
</gene>
<keyword evidence="6 9" id="KW-0812">Transmembrane</keyword>
<dbReference type="HAMAP" id="MF_00024">
    <property type="entry name" value="CobD_CbiB"/>
    <property type="match status" value="1"/>
</dbReference>
<comment type="pathway">
    <text evidence="2 9">Cofactor biosynthesis; adenosylcobalamin biosynthesis.</text>
</comment>
<name>A0ABW5CL15_9HYPH</name>
<comment type="similarity">
    <text evidence="3 9">Belongs to the CobD/CbiB family.</text>
</comment>
<feature type="transmembrane region" description="Helical" evidence="9">
    <location>
        <begin position="56"/>
        <end position="74"/>
    </location>
</feature>
<proteinExistence type="inferred from homology"/>
<dbReference type="Proteomes" id="UP001597371">
    <property type="component" value="Unassembled WGS sequence"/>
</dbReference>
<evidence type="ECO:0000256" key="5">
    <source>
        <dbReference type="ARBA" id="ARBA00022573"/>
    </source>
</evidence>
<feature type="transmembrane region" description="Helical" evidence="9">
    <location>
        <begin position="79"/>
        <end position="99"/>
    </location>
</feature>
<evidence type="ECO:0000313" key="10">
    <source>
        <dbReference type="EMBL" id="MFD2236886.1"/>
    </source>
</evidence>
<evidence type="ECO:0000256" key="2">
    <source>
        <dbReference type="ARBA" id="ARBA00004953"/>
    </source>
</evidence>
<comment type="subcellular location">
    <subcellularLocation>
        <location evidence="1 9">Cell membrane</location>
        <topology evidence="1 9">Multi-pass membrane protein</topology>
    </subcellularLocation>
</comment>
<evidence type="ECO:0000313" key="11">
    <source>
        <dbReference type="Proteomes" id="UP001597371"/>
    </source>
</evidence>
<reference evidence="11" key="1">
    <citation type="journal article" date="2019" name="Int. J. Syst. Evol. Microbiol.">
        <title>The Global Catalogue of Microorganisms (GCM) 10K type strain sequencing project: providing services to taxonomists for standard genome sequencing and annotation.</title>
        <authorList>
            <consortium name="The Broad Institute Genomics Platform"/>
            <consortium name="The Broad Institute Genome Sequencing Center for Infectious Disease"/>
            <person name="Wu L."/>
            <person name="Ma J."/>
        </authorList>
    </citation>
    <scope>NUCLEOTIDE SEQUENCE [LARGE SCALE GENOMIC DNA]</scope>
    <source>
        <strain evidence="11">ZS-35-S2</strain>
    </source>
</reference>
<keyword evidence="11" id="KW-1185">Reference proteome</keyword>
<accession>A0ABW5CL15</accession>
<dbReference type="InterPro" id="IPR004485">
    <property type="entry name" value="Cobalamin_biosynth_CobD/CbiB"/>
</dbReference>
<dbReference type="PANTHER" id="PTHR34308:SF1">
    <property type="entry name" value="COBALAMIN BIOSYNTHESIS PROTEIN CBIB"/>
    <property type="match status" value="1"/>
</dbReference>
<dbReference type="NCBIfam" id="TIGR00380">
    <property type="entry name" value="cobal_cbiB"/>
    <property type="match status" value="1"/>
</dbReference>
<dbReference type="PANTHER" id="PTHR34308">
    <property type="entry name" value="COBALAMIN BIOSYNTHESIS PROTEIN CBIB"/>
    <property type="match status" value="1"/>
</dbReference>
<keyword evidence="7 9" id="KW-1133">Transmembrane helix</keyword>
<comment type="function">
    <text evidence="9">Converts cobyric acid to cobinamide by the addition of aminopropanol on the F carboxylic group.</text>
</comment>
<evidence type="ECO:0000256" key="7">
    <source>
        <dbReference type="ARBA" id="ARBA00022989"/>
    </source>
</evidence>
<dbReference type="Pfam" id="PF03186">
    <property type="entry name" value="CobD_Cbib"/>
    <property type="match status" value="1"/>
</dbReference>
<keyword evidence="5 9" id="KW-0169">Cobalamin biosynthesis</keyword>
<dbReference type="RefSeq" id="WP_209739618.1">
    <property type="nucleotide sequence ID" value="NZ_CP072611.1"/>
</dbReference>
<sequence length="324" mass="33169">MSILLAFLTLIAELVLGYPDRLFRTIGHPVTWMGRLIGRLDRGLNRPDWPARGRKAAGAAALLALLAVAGGAGWAAQHLLGAGLAGLLAGALLASALLAQRSLHAHVAAVARALEGEGLEAGRRAVSMIVGRDTAMLDEAGVSRAAIESLAENFSDGVVAPAFWLAALGLPGAAAYKAANTADSMIGHRTPRHEAFGWAAARFDDLVNLPASRIAGLLILAAALVVPGARPGAAWRAMVRDAPRHRSPNAGWPEAAMAGALGLALAGPRAYGGTEVRDALMGEGGRREAGAADIRRALALYRVADALLIAGLGALAALLIAHGP</sequence>
<keyword evidence="4 9" id="KW-1003">Cell membrane</keyword>
<feature type="transmembrane region" description="Helical" evidence="9">
    <location>
        <begin position="303"/>
        <end position="321"/>
    </location>
</feature>
<evidence type="ECO:0000256" key="1">
    <source>
        <dbReference type="ARBA" id="ARBA00004651"/>
    </source>
</evidence>
<comment type="caution">
    <text evidence="9">Lacks conserved residue(s) required for the propagation of feature annotation.</text>
</comment>
<dbReference type="EMBL" id="JBHUIJ010000005">
    <property type="protein sequence ID" value="MFD2236886.1"/>
    <property type="molecule type" value="Genomic_DNA"/>
</dbReference>
<evidence type="ECO:0000256" key="6">
    <source>
        <dbReference type="ARBA" id="ARBA00022692"/>
    </source>
</evidence>
<keyword evidence="8 9" id="KW-0472">Membrane</keyword>
<protein>
    <recommendedName>
        <fullName evidence="9">Cobalamin biosynthesis protein CobD</fullName>
    </recommendedName>
</protein>
<evidence type="ECO:0000256" key="3">
    <source>
        <dbReference type="ARBA" id="ARBA00006263"/>
    </source>
</evidence>
<comment type="caution">
    <text evidence="10">The sequence shown here is derived from an EMBL/GenBank/DDBJ whole genome shotgun (WGS) entry which is preliminary data.</text>
</comment>
<evidence type="ECO:0000256" key="8">
    <source>
        <dbReference type="ARBA" id="ARBA00023136"/>
    </source>
</evidence>
<evidence type="ECO:0000256" key="4">
    <source>
        <dbReference type="ARBA" id="ARBA00022475"/>
    </source>
</evidence>
<organism evidence="10 11">
    <name type="scientific">Aureimonas populi</name>
    <dbReference type="NCBI Taxonomy" id="1701758"/>
    <lineage>
        <taxon>Bacteria</taxon>
        <taxon>Pseudomonadati</taxon>
        <taxon>Pseudomonadota</taxon>
        <taxon>Alphaproteobacteria</taxon>
        <taxon>Hyphomicrobiales</taxon>
        <taxon>Aurantimonadaceae</taxon>
        <taxon>Aureimonas</taxon>
    </lineage>
</organism>
<evidence type="ECO:0000256" key="9">
    <source>
        <dbReference type="HAMAP-Rule" id="MF_00024"/>
    </source>
</evidence>